<accession>A0A0C2YJD1</accession>
<gene>
    <name evidence="1" type="ORF">M413DRAFT_159352</name>
</gene>
<protein>
    <submittedName>
        <fullName evidence="1">Uncharacterized protein</fullName>
    </submittedName>
</protein>
<reference evidence="2" key="2">
    <citation type="submission" date="2015-01" db="EMBL/GenBank/DDBJ databases">
        <title>Evolutionary Origins and Diversification of the Mycorrhizal Mutualists.</title>
        <authorList>
            <consortium name="DOE Joint Genome Institute"/>
            <consortium name="Mycorrhizal Genomics Consortium"/>
            <person name="Kohler A."/>
            <person name="Kuo A."/>
            <person name="Nagy L.G."/>
            <person name="Floudas D."/>
            <person name="Copeland A."/>
            <person name="Barry K.W."/>
            <person name="Cichocki N."/>
            <person name="Veneault-Fourrey C."/>
            <person name="LaButti K."/>
            <person name="Lindquist E.A."/>
            <person name="Lipzen A."/>
            <person name="Lundell T."/>
            <person name="Morin E."/>
            <person name="Murat C."/>
            <person name="Riley R."/>
            <person name="Ohm R."/>
            <person name="Sun H."/>
            <person name="Tunlid A."/>
            <person name="Henrissat B."/>
            <person name="Grigoriev I.V."/>
            <person name="Hibbett D.S."/>
            <person name="Martin F."/>
        </authorList>
    </citation>
    <scope>NUCLEOTIDE SEQUENCE [LARGE SCALE GENOMIC DNA]</scope>
    <source>
        <strain evidence="2">h7</strain>
    </source>
</reference>
<reference evidence="1 2" key="1">
    <citation type="submission" date="2014-04" db="EMBL/GenBank/DDBJ databases">
        <authorList>
            <consortium name="DOE Joint Genome Institute"/>
            <person name="Kuo A."/>
            <person name="Gay G."/>
            <person name="Dore J."/>
            <person name="Kohler A."/>
            <person name="Nagy L.G."/>
            <person name="Floudas D."/>
            <person name="Copeland A."/>
            <person name="Barry K.W."/>
            <person name="Cichocki N."/>
            <person name="Veneault-Fourrey C."/>
            <person name="LaButti K."/>
            <person name="Lindquist E.A."/>
            <person name="Lipzen A."/>
            <person name="Lundell T."/>
            <person name="Morin E."/>
            <person name="Murat C."/>
            <person name="Sun H."/>
            <person name="Tunlid A."/>
            <person name="Henrissat B."/>
            <person name="Grigoriev I.V."/>
            <person name="Hibbett D.S."/>
            <person name="Martin F."/>
            <person name="Nordberg H.P."/>
            <person name="Cantor M.N."/>
            <person name="Hua S.X."/>
        </authorList>
    </citation>
    <scope>NUCLEOTIDE SEQUENCE [LARGE SCALE GENOMIC DNA]</scope>
    <source>
        <strain evidence="2">h7</strain>
    </source>
</reference>
<name>A0A0C2YJD1_HEBCY</name>
<proteinExistence type="predicted"/>
<organism evidence="1 2">
    <name type="scientific">Hebeloma cylindrosporum</name>
    <dbReference type="NCBI Taxonomy" id="76867"/>
    <lineage>
        <taxon>Eukaryota</taxon>
        <taxon>Fungi</taxon>
        <taxon>Dikarya</taxon>
        <taxon>Basidiomycota</taxon>
        <taxon>Agaricomycotina</taxon>
        <taxon>Agaricomycetes</taxon>
        <taxon>Agaricomycetidae</taxon>
        <taxon>Agaricales</taxon>
        <taxon>Agaricineae</taxon>
        <taxon>Hymenogastraceae</taxon>
        <taxon>Hebeloma</taxon>
    </lineage>
</organism>
<evidence type="ECO:0000313" key="1">
    <source>
        <dbReference type="EMBL" id="KIM41117.1"/>
    </source>
</evidence>
<dbReference type="Proteomes" id="UP000053424">
    <property type="component" value="Unassembled WGS sequence"/>
</dbReference>
<evidence type="ECO:0000313" key="2">
    <source>
        <dbReference type="Proteomes" id="UP000053424"/>
    </source>
</evidence>
<dbReference type="EMBL" id="KN831781">
    <property type="protein sequence ID" value="KIM41117.1"/>
    <property type="molecule type" value="Genomic_DNA"/>
</dbReference>
<keyword evidence="2" id="KW-1185">Reference proteome</keyword>
<dbReference type="HOGENOM" id="CLU_1170761_0_0_1"/>
<dbReference type="AlphaFoldDB" id="A0A0C2YJD1"/>
<sequence length="237" mass="26661">MNSNVTKFELGNEPAGIRVGRSSLHGVSGFLAHVLLSQLISRCDGAQHQSTKPCYYLLPSLRLPLICLFSIFSQSCLPAFRSVVNLPVHHPNLLYDPVLGFLKIRESDFRSSTGLYSNHFPLYVNVPPAHRSTNSERMFPDPSQRQKANGYQDTCRRRHLFVSNDPAPQTAVYLCAHGASFDEFWTQVFRTLVNIKYQNEHQHTLQCRTATSINSAPRTAVYLNTLSSLPAVPWNST</sequence>